<feature type="domain" description="T20D4.11-like" evidence="2">
    <location>
        <begin position="901"/>
        <end position="1040"/>
    </location>
</feature>
<dbReference type="EMBL" id="DS268409">
    <property type="protein sequence ID" value="EFO95140.1"/>
    <property type="molecule type" value="Genomic_DNA"/>
</dbReference>
<dbReference type="Proteomes" id="UP000008281">
    <property type="component" value="Unassembled WGS sequence"/>
</dbReference>
<feature type="domain" description="T20D4.11-like" evidence="2">
    <location>
        <begin position="351"/>
        <end position="499"/>
    </location>
</feature>
<reference evidence="3" key="1">
    <citation type="submission" date="2007-07" db="EMBL/GenBank/DDBJ databases">
        <title>PCAP assembly of the Caenorhabditis remanei genome.</title>
        <authorList>
            <consortium name="The Caenorhabditis remanei Sequencing Consortium"/>
            <person name="Wilson R.K."/>
        </authorList>
    </citation>
    <scope>NUCLEOTIDE SEQUENCE [LARGE SCALE GENOMIC DNA]</scope>
    <source>
        <strain evidence="3">PB4641</strain>
    </source>
</reference>
<dbReference type="PANTHER" id="PTHR31897">
    <property type="entry name" value="PROTEIN CBG17011-RELATED"/>
    <property type="match status" value="1"/>
</dbReference>
<feature type="chain" id="PRO_5003174782" description="T20D4.11-like domain-containing protein" evidence="1">
    <location>
        <begin position="22"/>
        <end position="1167"/>
    </location>
</feature>
<dbReference type="InParanoid" id="E3LIA9"/>
<name>E3LIA9_CAERE</name>
<proteinExistence type="predicted"/>
<dbReference type="HOGENOM" id="CLU_274548_0_0_1"/>
<dbReference type="OMA" id="INGCMLE"/>
<dbReference type="InterPro" id="IPR002542">
    <property type="entry name" value="T20D4.11-like_dom"/>
</dbReference>
<sequence length="1167" mass="134738">MSAKRLLLYVSSIFLISNVFANSKTSTNFGVGSCDSIISDFVIDLEHDNGSLNTTLMCGKVLECLETLKSESGRKLKQLYDSRCEMYEFYSHEMMFCSQLLIDKRIYKGSSSKVSNCPDGYEFPFTNSEHQLLDYLNSVKPCIIDIASVYCSAPAANYLVTNYDQFINYMIVKPEYDNCQNVYVELKRYQCKQSADMIKSRGMWFSTFNGGSSSLEIESVEKNDKYCNKVKFLFQECSLDPWNISPLTKSLQHCEIVEALQSDFYRCLKTHGSLHPVSIEGCSINYSNRDCVKTTMAARCGSDAVVDFNRRYEWFNRNNLNQTLGNLRIDTNYTSFDEQNNQKNGIIEDSEVGKCAPVVDELVTLLSRRISDDFRKLFRIANETCARVMDCYESIGTPEALKLKKSYQSICDKVEFSCDDLDGCLTSFYSKQREEAYDVDKKDIFSRNLTRKREAFMAGQSKFMKFAENRCTKRAKRYLQLKYEYFVGLITTKPENDNCKSVFARTENVQCNEIIDQMYWKTTDLNEMDSKMAYESSKECQQAEKCMTGATCPSEDATKVLNWCESESFRGAAFYSCLTKLNKLSSLTWHKHYCAEAIVHKMQEPEWFLQFFRYNKDCLKIIMLDKCGSDATFSNVYSKSISNLTSTSNSSESELGKCDFLISEYINELEDSAHSSNAAHTCKNVLVNPEEKRKALYEEQSCILSIANKYCSTKTFRYLSTNYDEFVNYLTVKPENDYCESVYSEINTHKCFHVRGVAEDDYARTNDYYHVLKENNETLLKSNKLCKKVRDCANDKCNTNSPAKQVEQCNELAGYGTDFYECIIKYGYIRPVSKDGCSGNNTMKCIRTTMLEKCGEESVIDFENNYKWFNKDKYDSKYQRISSNNTGIAPLEMVIAADAAIGKCGPILDKLVKFLTRDSTEDYNKRNKITDEACRKVMQCYESFKTEKSQKLFETYQVICENIELFGNSLFHCFHDFYMIERDNGKNIENSDFFSRNLTIRKQEFLSKKPYVMKYAKKHCSETGVEYLNSKYQHFVNLITTKPEGNDCKSHFSQIDNHQCTDLIHYTMEDVERHEMNSTLTKEVVEECRLTKKCIGEDDCYAKQTEQILSWCESVKSKGVYFYTCLDELRAQKADYSDHHCVNTTAIKSATLAESFLKKNFKQTEIV</sequence>
<dbReference type="AlphaFoldDB" id="E3LIA9"/>
<dbReference type="PANTHER" id="PTHR31897:SF12">
    <property type="entry name" value="DUF19 DOMAIN-CONTAINING PROTEIN"/>
    <property type="match status" value="1"/>
</dbReference>
<evidence type="ECO:0000259" key="2">
    <source>
        <dbReference type="Pfam" id="PF01579"/>
    </source>
</evidence>
<protein>
    <recommendedName>
        <fullName evidence="2">T20D4.11-like domain-containing protein</fullName>
    </recommendedName>
</protein>
<feature type="signal peptide" evidence="1">
    <location>
        <begin position="1"/>
        <end position="21"/>
    </location>
</feature>
<evidence type="ECO:0000313" key="4">
    <source>
        <dbReference type="Proteomes" id="UP000008281"/>
    </source>
</evidence>
<organism evidence="4">
    <name type="scientific">Caenorhabditis remanei</name>
    <name type="common">Caenorhabditis vulgaris</name>
    <dbReference type="NCBI Taxonomy" id="31234"/>
    <lineage>
        <taxon>Eukaryota</taxon>
        <taxon>Metazoa</taxon>
        <taxon>Ecdysozoa</taxon>
        <taxon>Nematoda</taxon>
        <taxon>Chromadorea</taxon>
        <taxon>Rhabditida</taxon>
        <taxon>Rhabditina</taxon>
        <taxon>Rhabditomorpha</taxon>
        <taxon>Rhabditoidea</taxon>
        <taxon>Rhabditidae</taxon>
        <taxon>Peloderinae</taxon>
        <taxon>Caenorhabditis</taxon>
    </lineage>
</organism>
<keyword evidence="4" id="KW-1185">Reference proteome</keyword>
<feature type="domain" description="T20D4.11-like" evidence="2">
    <location>
        <begin position="43"/>
        <end position="171"/>
    </location>
</feature>
<keyword evidence="1" id="KW-0732">Signal</keyword>
<dbReference type="eggNOG" id="ENOG502TJ13">
    <property type="taxonomic scope" value="Eukaryota"/>
</dbReference>
<accession>E3LIA9</accession>
<evidence type="ECO:0000313" key="3">
    <source>
        <dbReference type="EMBL" id="EFO95140.1"/>
    </source>
</evidence>
<dbReference type="OrthoDB" id="5909518at2759"/>
<evidence type="ECO:0000256" key="1">
    <source>
        <dbReference type="SAM" id="SignalP"/>
    </source>
</evidence>
<dbReference type="Pfam" id="PF01579">
    <property type="entry name" value="DUF19"/>
    <property type="match status" value="3"/>
</dbReference>
<gene>
    <name evidence="3" type="ORF">CRE_08923</name>
</gene>